<keyword evidence="2" id="KW-0732">Signal</keyword>
<dbReference type="AlphaFoldDB" id="A0A2N3I1B0"/>
<comment type="caution">
    <text evidence="3">The sequence shown here is derived from an EMBL/GenBank/DDBJ whole genome shotgun (WGS) entry which is preliminary data.</text>
</comment>
<gene>
    <name evidence="3" type="ORF">BZG01_15055</name>
</gene>
<reference evidence="3 4" key="1">
    <citation type="journal article" date="2017" name="Front. Microbiol.">
        <title>Labilibaculum manganireducens gen. nov., sp. nov. and Labilibaculum filiforme sp. nov., Novel Bacteroidetes Isolated from Subsurface Sediments of the Baltic Sea.</title>
        <authorList>
            <person name="Vandieken V."/>
            <person name="Marshall I.P."/>
            <person name="Niemann H."/>
            <person name="Engelen B."/>
            <person name="Cypionka H."/>
        </authorList>
    </citation>
    <scope>NUCLEOTIDE SEQUENCE [LARGE SCALE GENOMIC DNA]</scope>
    <source>
        <strain evidence="3 4">59.10-2M</strain>
    </source>
</reference>
<evidence type="ECO:0000313" key="4">
    <source>
        <dbReference type="Proteomes" id="UP000233618"/>
    </source>
</evidence>
<feature type="region of interest" description="Disordered" evidence="1">
    <location>
        <begin position="24"/>
        <end position="53"/>
    </location>
</feature>
<evidence type="ECO:0000256" key="1">
    <source>
        <dbReference type="SAM" id="MobiDB-lite"/>
    </source>
</evidence>
<protein>
    <submittedName>
        <fullName evidence="3">Uncharacterized protein</fullName>
    </submittedName>
</protein>
<feature type="signal peptide" evidence="2">
    <location>
        <begin position="1"/>
        <end position="24"/>
    </location>
</feature>
<feature type="chain" id="PRO_5014632581" evidence="2">
    <location>
        <begin position="25"/>
        <end position="657"/>
    </location>
</feature>
<dbReference type="Proteomes" id="UP000233618">
    <property type="component" value="Unassembled WGS sequence"/>
</dbReference>
<feature type="compositionally biased region" description="Polar residues" evidence="1">
    <location>
        <begin position="40"/>
        <end position="53"/>
    </location>
</feature>
<evidence type="ECO:0000313" key="3">
    <source>
        <dbReference type="EMBL" id="PKQ64099.1"/>
    </source>
</evidence>
<proteinExistence type="predicted"/>
<keyword evidence="4" id="KW-1185">Reference proteome</keyword>
<evidence type="ECO:0000256" key="2">
    <source>
        <dbReference type="SAM" id="SignalP"/>
    </source>
</evidence>
<dbReference type="EMBL" id="MVDE01000025">
    <property type="protein sequence ID" value="PKQ64099.1"/>
    <property type="molecule type" value="Genomic_DNA"/>
</dbReference>
<dbReference type="RefSeq" id="WP_101310672.1">
    <property type="nucleotide sequence ID" value="NZ_MVDE01000025.1"/>
</dbReference>
<accession>A0A2N3I1B0</accession>
<name>A0A2N3I1B0_9BACT</name>
<sequence length="657" mass="75598">MKVIKSFFLLTLLCALCYSCSDSKDEPDLPPEPGKGILSISPTESSNTKSSAGTSYELSDLVTAVITIEQNKVVLEAYNSKEITLEKWGDKSYTIKGIELEEGNNYSITAFKLKNEEDNTTFASPITGSTASAWVNESLPISFTIDTDKTTEIDLQVVTTLGSKPSDFGYHSFTFSDNTPGVQSYLENIETIFLDKNEKIVHHFTQRGIPTYSEIYRNHIINKHISIDIIAETIKHYYTGDGVFPKKVVIERHISKEASMEYLFTEHYESGNIAKMESNSEVREFDDNGLPTKYISLNSAGVPEWHVEYSHNDKGYLESKHYFDIEGIKDYSYNYTYDDEGNQISKSKVNSDGTLLVSQVEYEYVNGLMKRTIYYNVNENQEKEEYAREDFEYNSDNLLVKESLTYTPSEMVNTLDYIYSGNKIVSSESRISTDPDFLKIYYYDDLGWMENENSNKIYDFRGHLIEDHYVSGEYKIVELYDDDSKISEKKIYSMDGVLLKSVQPENNNAVINYWVNGFAKSETFFNNNFDILYYQNMTNTEFDTHNPTESDQFELLNHVRYHINNNESGVMLSRVYLETMANDEYSSGIIIRAVDEQYAKEKADYSVVKRVYTYFYYSQYNSTYADPNDLYKYVVVVDDLVTGEVTSTYYDANGNKI</sequence>
<organism evidence="3 4">
    <name type="scientific">Labilibaculum manganireducens</name>
    <dbReference type="NCBI Taxonomy" id="1940525"/>
    <lineage>
        <taxon>Bacteria</taxon>
        <taxon>Pseudomonadati</taxon>
        <taxon>Bacteroidota</taxon>
        <taxon>Bacteroidia</taxon>
        <taxon>Marinilabiliales</taxon>
        <taxon>Marinifilaceae</taxon>
        <taxon>Labilibaculum</taxon>
    </lineage>
</organism>